<dbReference type="PANTHER" id="PTHR11113:SF2">
    <property type="entry name" value="ADENINE DEAMINASE"/>
    <property type="match status" value="1"/>
</dbReference>
<proteinExistence type="inferred from homology"/>
<dbReference type="HAMAP" id="MF_01518">
    <property type="entry name" value="Adenine_deamin"/>
    <property type="match status" value="1"/>
</dbReference>
<gene>
    <name evidence="6 9" type="primary">ade</name>
    <name evidence="9" type="ORF">QPK24_08470</name>
</gene>
<comment type="similarity">
    <text evidence="1 6">Belongs to the metallo-dependent hydrolases superfamily. Adenine deaminase family.</text>
</comment>
<name>A0ABY8X8B8_9BACL</name>
<dbReference type="Proteomes" id="UP001236415">
    <property type="component" value="Chromosome"/>
</dbReference>
<dbReference type="InterPro" id="IPR006679">
    <property type="entry name" value="Adenine_deam"/>
</dbReference>
<dbReference type="InterPro" id="IPR032466">
    <property type="entry name" value="Metal_Hydrolase"/>
</dbReference>
<keyword evidence="3 6" id="KW-0378">Hydrolase</keyword>
<dbReference type="EC" id="3.5.4.2" evidence="2 6"/>
<dbReference type="SUPFAM" id="SSF51556">
    <property type="entry name" value="Metallo-dependent hydrolases"/>
    <property type="match status" value="1"/>
</dbReference>
<keyword evidence="10" id="KW-1185">Reference proteome</keyword>
<evidence type="ECO:0000256" key="1">
    <source>
        <dbReference type="ARBA" id="ARBA00006773"/>
    </source>
</evidence>
<dbReference type="Pfam" id="PF01979">
    <property type="entry name" value="Amidohydro_1"/>
    <property type="match status" value="1"/>
</dbReference>
<dbReference type="Gene3D" id="3.20.20.140">
    <property type="entry name" value="Metal-dependent hydrolases"/>
    <property type="match status" value="1"/>
</dbReference>
<protein>
    <recommendedName>
        <fullName evidence="2 6">Adenine deaminase</fullName>
        <shortName evidence="6">Adenase</shortName>
        <shortName evidence="6">Adenine aminase</shortName>
        <ecNumber evidence="2 6">3.5.4.2</ecNumber>
    </recommendedName>
</protein>
<keyword evidence="4 6" id="KW-0464">Manganese</keyword>
<dbReference type="GO" id="GO:0000034">
    <property type="term" value="F:adenine deaminase activity"/>
    <property type="evidence" value="ECO:0007669"/>
    <property type="project" value="UniProtKB-EC"/>
</dbReference>
<comment type="catalytic activity">
    <reaction evidence="5 6">
        <text>adenine + H2O + H(+) = hypoxanthine + NH4(+)</text>
        <dbReference type="Rhea" id="RHEA:23688"/>
        <dbReference type="ChEBI" id="CHEBI:15377"/>
        <dbReference type="ChEBI" id="CHEBI:15378"/>
        <dbReference type="ChEBI" id="CHEBI:16708"/>
        <dbReference type="ChEBI" id="CHEBI:17368"/>
        <dbReference type="ChEBI" id="CHEBI:28938"/>
        <dbReference type="EC" id="3.5.4.2"/>
    </reaction>
</comment>
<comment type="cofactor">
    <cofactor evidence="6">
        <name>Mn(2+)</name>
        <dbReference type="ChEBI" id="CHEBI:29035"/>
    </cofactor>
</comment>
<evidence type="ECO:0000259" key="7">
    <source>
        <dbReference type="Pfam" id="PF01979"/>
    </source>
</evidence>
<organism evidence="9 10">
    <name type="scientific">Paenibacillus polygoni</name>
    <dbReference type="NCBI Taxonomy" id="3050112"/>
    <lineage>
        <taxon>Bacteria</taxon>
        <taxon>Bacillati</taxon>
        <taxon>Bacillota</taxon>
        <taxon>Bacilli</taxon>
        <taxon>Bacillales</taxon>
        <taxon>Paenibacillaceae</taxon>
        <taxon>Paenibacillus</taxon>
    </lineage>
</organism>
<sequence length="610" mass="65381">MGEINLKTKRFERPELAECVKDLVATARGDLKATMVIQGGSLVNVISGEIIEQMSVAVQGARIAYVGKDVSHTIGPDTEIIDATGMYIAPGLLDGHCHIESTQLKVSEFARAVLPLGTTGGFFDAHEISNVLGLKGLKYMLEEARITPMAAYMQAPSCVPSTSPELETTGAWIGPEEVAEALSWGDDMIGLGEVMNFPGVVYGEDKMIGEIEATLRAGKAVDGHFTWASDDWRLPVYAAAGVTGDHECVTKEDVLERVRLGMYAKLRQGSAWHDVAETVKAATELGLDTRRMMLVTDDRSSESLLDEGHMNFVVRHAISQGLKPITAFQMATINTAERFGVQRDVGSVTPGSIADIILLKGRLADVNVDTTIAAGQVVARSGKMVAEWETYVYPDDALGTVHLAEPVRTEDFRIAAPISEGEVKARIIQVTENHVETKEIWEKVQVESGLVKLSTAKDICKIAVIERHHMTGNKSVALVSGVGFRGPAAIAMTVAHDSHNLMVIGTNDELMAEAANRVAAMQGGVVVITEEGTTEFPLQIAGLMSTEPFEVVASQSAGISTALQSAGCNLNNAFMTLSLLALVVIPELRLSDKGLVQISADGINIVSLFE</sequence>
<dbReference type="Pfam" id="PF13382">
    <property type="entry name" value="Adenine_deam_C"/>
    <property type="match status" value="1"/>
</dbReference>
<evidence type="ECO:0000256" key="5">
    <source>
        <dbReference type="ARBA" id="ARBA00047720"/>
    </source>
</evidence>
<accession>A0ABY8X8B8</accession>
<evidence type="ECO:0000256" key="6">
    <source>
        <dbReference type="HAMAP-Rule" id="MF_01518"/>
    </source>
</evidence>
<dbReference type="InterPro" id="IPR006680">
    <property type="entry name" value="Amidohydro-rel"/>
</dbReference>
<dbReference type="SUPFAM" id="SSF51338">
    <property type="entry name" value="Composite domain of metallo-dependent hydrolases"/>
    <property type="match status" value="1"/>
</dbReference>
<evidence type="ECO:0000256" key="2">
    <source>
        <dbReference type="ARBA" id="ARBA00012782"/>
    </source>
</evidence>
<dbReference type="Gene3D" id="2.30.40.10">
    <property type="entry name" value="Urease, subunit C, domain 1"/>
    <property type="match status" value="1"/>
</dbReference>
<evidence type="ECO:0000256" key="4">
    <source>
        <dbReference type="ARBA" id="ARBA00023211"/>
    </source>
</evidence>
<dbReference type="EMBL" id="CP127162">
    <property type="protein sequence ID" value="WIV20697.1"/>
    <property type="molecule type" value="Genomic_DNA"/>
</dbReference>
<evidence type="ECO:0000256" key="3">
    <source>
        <dbReference type="ARBA" id="ARBA00022801"/>
    </source>
</evidence>
<feature type="domain" description="Amidohydrolase-related" evidence="7">
    <location>
        <begin position="87"/>
        <end position="378"/>
    </location>
</feature>
<evidence type="ECO:0000313" key="9">
    <source>
        <dbReference type="EMBL" id="WIV20697.1"/>
    </source>
</evidence>
<dbReference type="InterPro" id="IPR026912">
    <property type="entry name" value="Adenine_deam_C"/>
</dbReference>
<dbReference type="NCBIfam" id="TIGR01178">
    <property type="entry name" value="ade"/>
    <property type="match status" value="1"/>
</dbReference>
<reference evidence="9 10" key="1">
    <citation type="submission" date="2023-06" db="EMBL/GenBank/DDBJ databases">
        <title>Paenibacillus polygonum sp. nov., an endophytic bacterium, isolated from Polygonum lapathifolium L. in Nanji Wetland National Nature Reserve, South of Poyang Lake, Jiangxi Province, China.</title>
        <authorList>
            <person name="Yu Z."/>
        </authorList>
    </citation>
    <scope>NUCLEOTIDE SEQUENCE [LARGE SCALE GENOMIC DNA]</scope>
    <source>
        <strain evidence="9 10">C31</strain>
    </source>
</reference>
<evidence type="ECO:0000259" key="8">
    <source>
        <dbReference type="Pfam" id="PF13382"/>
    </source>
</evidence>
<evidence type="ECO:0000313" key="10">
    <source>
        <dbReference type="Proteomes" id="UP001236415"/>
    </source>
</evidence>
<dbReference type="PANTHER" id="PTHR11113">
    <property type="entry name" value="N-ACETYLGLUCOSAMINE-6-PHOSPHATE DEACETYLASE"/>
    <property type="match status" value="1"/>
</dbReference>
<dbReference type="InterPro" id="IPR011059">
    <property type="entry name" value="Metal-dep_hydrolase_composite"/>
</dbReference>
<feature type="domain" description="Adenine deaminase C-terminal" evidence="8">
    <location>
        <begin position="435"/>
        <end position="599"/>
    </location>
</feature>